<protein>
    <submittedName>
        <fullName evidence="2">Uncharacterized protein</fullName>
    </submittedName>
</protein>
<evidence type="ECO:0000313" key="2">
    <source>
        <dbReference type="EMBL" id="QHU26171.1"/>
    </source>
</evidence>
<proteinExistence type="predicted"/>
<evidence type="ECO:0000256" key="1">
    <source>
        <dbReference type="SAM" id="MobiDB-lite"/>
    </source>
</evidence>
<dbReference type="EMBL" id="MN740437">
    <property type="protein sequence ID" value="QHU26171.1"/>
    <property type="molecule type" value="Genomic_DNA"/>
</dbReference>
<feature type="compositionally biased region" description="Polar residues" evidence="1">
    <location>
        <begin position="71"/>
        <end position="81"/>
    </location>
</feature>
<organism evidence="2">
    <name type="scientific">viral metagenome</name>
    <dbReference type="NCBI Taxonomy" id="1070528"/>
    <lineage>
        <taxon>unclassified sequences</taxon>
        <taxon>metagenomes</taxon>
        <taxon>organismal metagenomes</taxon>
    </lineage>
</organism>
<sequence>MGVTNRDASILTKKNRGVAENAYYQQWYNATVVNGQVGVAGPAKTSAEVVAEIRVGCTECATLDAVGRDPNASQYPFNPSSGGAGRRF</sequence>
<dbReference type="AlphaFoldDB" id="A0A6C0L8Z0"/>
<name>A0A6C0L8Z0_9ZZZZ</name>
<feature type="region of interest" description="Disordered" evidence="1">
    <location>
        <begin position="67"/>
        <end position="88"/>
    </location>
</feature>
<reference evidence="2" key="1">
    <citation type="journal article" date="2020" name="Nature">
        <title>Giant virus diversity and host interactions through global metagenomics.</title>
        <authorList>
            <person name="Schulz F."/>
            <person name="Roux S."/>
            <person name="Paez-Espino D."/>
            <person name="Jungbluth S."/>
            <person name="Walsh D.A."/>
            <person name="Denef V.J."/>
            <person name="McMahon K.D."/>
            <person name="Konstantinidis K.T."/>
            <person name="Eloe-Fadrosh E.A."/>
            <person name="Kyrpides N.C."/>
            <person name="Woyke T."/>
        </authorList>
    </citation>
    <scope>NUCLEOTIDE SEQUENCE</scope>
    <source>
        <strain evidence="2">GVMAG-M-3300027759-16</strain>
    </source>
</reference>
<accession>A0A6C0L8Z0</accession>